<keyword evidence="9" id="KW-1185">Reference proteome</keyword>
<keyword evidence="4 7" id="KW-1133">Transmembrane helix</keyword>
<feature type="transmembrane region" description="Helical" evidence="7">
    <location>
        <begin position="59"/>
        <end position="77"/>
    </location>
</feature>
<evidence type="ECO:0000313" key="8">
    <source>
        <dbReference type="EnsemblPlants" id="Kaladp0098s0076.1.v1.1.CDS.1"/>
    </source>
</evidence>
<dbReference type="GO" id="GO:0016020">
    <property type="term" value="C:membrane"/>
    <property type="evidence" value="ECO:0007669"/>
    <property type="project" value="UniProtKB-SubCell"/>
</dbReference>
<feature type="compositionally biased region" description="Pro residues" evidence="6">
    <location>
        <begin position="1"/>
        <end position="12"/>
    </location>
</feature>
<dbReference type="EnsemblPlants" id="Kaladp0098s0076.1.v1.1">
    <property type="protein sequence ID" value="Kaladp0098s0076.1.v1.1.CDS.1"/>
    <property type="gene ID" value="Kaladp0098s0076.v1.1"/>
</dbReference>
<name>A0A7N0V3U8_KALFE</name>
<organism evidence="8 9">
    <name type="scientific">Kalanchoe fedtschenkoi</name>
    <name type="common">Lavender scallops</name>
    <name type="synonym">South American air plant</name>
    <dbReference type="NCBI Taxonomy" id="63787"/>
    <lineage>
        <taxon>Eukaryota</taxon>
        <taxon>Viridiplantae</taxon>
        <taxon>Streptophyta</taxon>
        <taxon>Embryophyta</taxon>
        <taxon>Tracheophyta</taxon>
        <taxon>Spermatophyta</taxon>
        <taxon>Magnoliopsida</taxon>
        <taxon>eudicotyledons</taxon>
        <taxon>Gunneridae</taxon>
        <taxon>Pentapetalae</taxon>
        <taxon>Saxifragales</taxon>
        <taxon>Crassulaceae</taxon>
        <taxon>Kalanchoe</taxon>
    </lineage>
</organism>
<feature type="region of interest" description="Disordered" evidence="6">
    <location>
        <begin position="1"/>
        <end position="33"/>
    </location>
</feature>
<dbReference type="GO" id="GO:0010256">
    <property type="term" value="P:endomembrane system organization"/>
    <property type="evidence" value="ECO:0007669"/>
    <property type="project" value="TreeGrafter"/>
</dbReference>
<evidence type="ECO:0000256" key="2">
    <source>
        <dbReference type="ARBA" id="ARBA00008707"/>
    </source>
</evidence>
<feature type="transmembrane region" description="Helical" evidence="7">
    <location>
        <begin position="159"/>
        <end position="178"/>
    </location>
</feature>
<dbReference type="GO" id="GO:0005737">
    <property type="term" value="C:cytoplasm"/>
    <property type="evidence" value="ECO:0007669"/>
    <property type="project" value="UniProtKB-ARBA"/>
</dbReference>
<evidence type="ECO:0000256" key="4">
    <source>
        <dbReference type="ARBA" id="ARBA00022989"/>
    </source>
</evidence>
<dbReference type="Gramene" id="Kaladp0098s0076.1.v1.1">
    <property type="protein sequence ID" value="Kaladp0098s0076.1.v1.1.CDS.1"/>
    <property type="gene ID" value="Kaladp0098s0076.v1.1"/>
</dbReference>
<feature type="compositionally biased region" description="Polar residues" evidence="6">
    <location>
        <begin position="18"/>
        <end position="33"/>
    </location>
</feature>
<evidence type="ECO:0000256" key="3">
    <source>
        <dbReference type="ARBA" id="ARBA00022692"/>
    </source>
</evidence>
<evidence type="ECO:0000256" key="1">
    <source>
        <dbReference type="ARBA" id="ARBA00004141"/>
    </source>
</evidence>
<evidence type="ECO:0000256" key="6">
    <source>
        <dbReference type="SAM" id="MobiDB-lite"/>
    </source>
</evidence>
<evidence type="ECO:0000313" key="9">
    <source>
        <dbReference type="Proteomes" id="UP000594263"/>
    </source>
</evidence>
<comment type="subcellular location">
    <subcellularLocation>
        <location evidence="1">Membrane</location>
        <topology evidence="1">Multi-pass membrane protein</topology>
    </subcellularLocation>
</comment>
<dbReference type="OMA" id="AHKYMTL"/>
<protein>
    <submittedName>
        <fullName evidence="8">Uncharacterized protein</fullName>
    </submittedName>
</protein>
<keyword evidence="3 7" id="KW-0812">Transmembrane</keyword>
<dbReference type="PANTHER" id="PTHR31621">
    <property type="entry name" value="PROTEIN DMP3"/>
    <property type="match status" value="1"/>
</dbReference>
<dbReference type="InterPro" id="IPR007770">
    <property type="entry name" value="DMP"/>
</dbReference>
<dbReference type="Pfam" id="PF05078">
    <property type="entry name" value="DUF679"/>
    <property type="match status" value="1"/>
</dbReference>
<evidence type="ECO:0000256" key="5">
    <source>
        <dbReference type="ARBA" id="ARBA00023136"/>
    </source>
</evidence>
<comment type="similarity">
    <text evidence="2">Belongs to the plant DMP1 protein family.</text>
</comment>
<reference evidence="8" key="1">
    <citation type="submission" date="2021-01" db="UniProtKB">
        <authorList>
            <consortium name="EnsemblPlants"/>
        </authorList>
    </citation>
    <scope>IDENTIFICATION</scope>
</reference>
<dbReference type="Proteomes" id="UP000594263">
    <property type="component" value="Unplaced"/>
</dbReference>
<sequence length="195" mass="20833">MNLLPPSAPKPDPAGAQPTRSTRPSRAQPTWPTSYPPARFQALTSSFTNNGTCHVSNQYLTTALLAVCSLICFLSSFTDSFVHDGKLYHGMATCKGLYVFNGFDELGGGGKKDLSKCKLGLVDFVHAFTSLIVFLVFAFSSSNVQGCFFGGGGEDLRTLTANLPLGVGVLASFLFTVFPTSRRGIGYSDMVPQPT</sequence>
<keyword evidence="5 7" id="KW-0472">Membrane</keyword>
<feature type="transmembrane region" description="Helical" evidence="7">
    <location>
        <begin position="119"/>
        <end position="139"/>
    </location>
</feature>
<proteinExistence type="inferred from homology"/>
<dbReference type="PANTHER" id="PTHR31621:SF5">
    <property type="entry name" value="PROTEIN DMP10"/>
    <property type="match status" value="1"/>
</dbReference>
<accession>A0A7N0V3U8</accession>
<evidence type="ECO:0000256" key="7">
    <source>
        <dbReference type="SAM" id="Phobius"/>
    </source>
</evidence>
<dbReference type="AlphaFoldDB" id="A0A7N0V3U8"/>